<dbReference type="InterPro" id="IPR043502">
    <property type="entry name" value="DNA/RNA_pol_sf"/>
</dbReference>
<gene>
    <name evidence="2" type="ORF">OXX778_LOCUS22154</name>
</gene>
<dbReference type="Proteomes" id="UP000663879">
    <property type="component" value="Unassembled WGS sequence"/>
</dbReference>
<dbReference type="FunFam" id="3.30.70.270:FF:000003">
    <property type="entry name" value="Transposon Ty3-G Gag-Pol polyprotein"/>
    <property type="match status" value="1"/>
</dbReference>
<dbReference type="Gene3D" id="3.30.70.270">
    <property type="match status" value="2"/>
</dbReference>
<accession>A0A814QSF5</accession>
<evidence type="ECO:0000313" key="2">
    <source>
        <dbReference type="EMBL" id="CAF1123665.1"/>
    </source>
</evidence>
<name>A0A814QSF5_9BILA</name>
<dbReference type="OrthoDB" id="427924at2759"/>
<reference evidence="2" key="1">
    <citation type="submission" date="2021-02" db="EMBL/GenBank/DDBJ databases">
        <authorList>
            <person name="Nowell W R."/>
        </authorList>
    </citation>
    <scope>NUCLEOTIDE SEQUENCE</scope>
    <source>
        <strain evidence="2">Ploen Becks lab</strain>
    </source>
</reference>
<protein>
    <recommendedName>
        <fullName evidence="1">Reverse transcriptase domain-containing protein</fullName>
    </recommendedName>
</protein>
<organism evidence="2 3">
    <name type="scientific">Brachionus calyciflorus</name>
    <dbReference type="NCBI Taxonomy" id="104777"/>
    <lineage>
        <taxon>Eukaryota</taxon>
        <taxon>Metazoa</taxon>
        <taxon>Spiralia</taxon>
        <taxon>Gnathifera</taxon>
        <taxon>Rotifera</taxon>
        <taxon>Eurotatoria</taxon>
        <taxon>Monogononta</taxon>
        <taxon>Pseudotrocha</taxon>
        <taxon>Ploima</taxon>
        <taxon>Brachionidae</taxon>
        <taxon>Brachionus</taxon>
    </lineage>
</organism>
<dbReference type="AlphaFoldDB" id="A0A814QSF5"/>
<dbReference type="InterPro" id="IPR000477">
    <property type="entry name" value="RT_dom"/>
</dbReference>
<feature type="domain" description="Reverse transcriptase" evidence="1">
    <location>
        <begin position="1"/>
        <end position="94"/>
    </location>
</feature>
<dbReference type="PROSITE" id="PS50878">
    <property type="entry name" value="RT_POL"/>
    <property type="match status" value="1"/>
</dbReference>
<dbReference type="PANTHER" id="PTHR37984:SF5">
    <property type="entry name" value="PROTEIN NYNRIN-LIKE"/>
    <property type="match status" value="1"/>
</dbReference>
<dbReference type="Pfam" id="PF00078">
    <property type="entry name" value="RVT_1"/>
    <property type="match status" value="1"/>
</dbReference>
<dbReference type="CDD" id="cd01647">
    <property type="entry name" value="RT_LTR"/>
    <property type="match status" value="1"/>
</dbReference>
<dbReference type="SUPFAM" id="SSF56672">
    <property type="entry name" value="DNA/RNA polymerases"/>
    <property type="match status" value="1"/>
</dbReference>
<feature type="non-terminal residue" evidence="2">
    <location>
        <position position="1"/>
    </location>
</feature>
<comment type="caution">
    <text evidence="2">The sequence shown here is derived from an EMBL/GenBank/DDBJ whole genome shotgun (WGS) entry which is preliminary data.</text>
</comment>
<dbReference type="EMBL" id="CAJNOC010009010">
    <property type="protein sequence ID" value="CAF1123665.1"/>
    <property type="molecule type" value="Genomic_DNA"/>
</dbReference>
<evidence type="ECO:0000313" key="3">
    <source>
        <dbReference type="Proteomes" id="UP000663879"/>
    </source>
</evidence>
<proteinExistence type="predicted"/>
<dbReference type="InterPro" id="IPR050951">
    <property type="entry name" value="Retrovirus_Pol_polyprotein"/>
</dbReference>
<dbReference type="PANTHER" id="PTHR37984">
    <property type="entry name" value="PROTEIN CBG26694"/>
    <property type="match status" value="1"/>
</dbReference>
<evidence type="ECO:0000259" key="1">
    <source>
        <dbReference type="PROSITE" id="PS50878"/>
    </source>
</evidence>
<keyword evidence="3" id="KW-1185">Reference proteome</keyword>
<dbReference type="InterPro" id="IPR043128">
    <property type="entry name" value="Rev_trsase/Diguanyl_cyclase"/>
</dbReference>
<sequence>MATPFGLYHFVRMPFGLTNAPATFQRMVDKALKGLIGKICLVYLDDIIVYSRSVSEHIEHLKLIFDRLRKTALKLNRKKCFFMKRQVIYLGHVVNSDGLFPCEDKVAAINAFKTPRPIKQLQSFLGLTGYYRKIIYSKIASTLFKATKEGKKFEFDKRYPQPRVARWIVRLLEYSFRIEYRPGELNGNADSLSRWPIENDEKV</sequence>